<accession>A0A4R1G745</accession>
<evidence type="ECO:0000313" key="2">
    <source>
        <dbReference type="EMBL" id="TCK03328.1"/>
    </source>
</evidence>
<dbReference type="Proteomes" id="UP000295777">
    <property type="component" value="Unassembled WGS sequence"/>
</dbReference>
<feature type="coiled-coil region" evidence="1">
    <location>
        <begin position="174"/>
        <end position="201"/>
    </location>
</feature>
<name>A0A4R1G745_9BACT</name>
<sequence length="578" mass="67564">MQVKSAVTSVFFEAEELRQELVVDALLFFAEKLKKLSLKPDAIYPGDSFALPFAMFLSNKLSVPIKTEKFLSGKETVLVVFSYLSGSEVTEEYIREKVVLLRKKYPLSPTLIVASSKSLSIVDFQLLKVRNLERVNSYRFLMEAKKNFFYPIEGEFTHYTSTFWELSKQEIKAFERAKRIRDNAKKYLREEKQELKILDTEPELAIWERFCKGLLVYPGKVEEESKEELPLKPEKLIQVDDKRITSAVTSLLEYISQSLEYYFPVQLAYSSLEIAEHEGILMIPRVSEVMGGADLRLEIVLKSGRLETNFKKLLSLVKDTIRALFTEIFEKEVFRPSIDSVIDKELSKATLYLNWFLDREMIEILYRKINRRWLLSRLLYRKRLKSSLKELLKNLREFEFTPENLEHLFASLESLWKRSPALLKFYGREIKGILDKRELWSIVGVYGIKVWNSRSKVKGELLSFLLSLKGYENIHQFLAKENRYFVPVVTKRIYRPNWERVIRGGLEISLKAEPLNPESPVTYVLLSQEGHFLGTIPEIVSHYIAAKESSGKKIECKKLYFDPDVFSENSYWVEVRCL</sequence>
<gene>
    <name evidence="2" type="ORF">CLV27_1399</name>
</gene>
<reference evidence="2 3" key="1">
    <citation type="submission" date="2019-03" db="EMBL/GenBank/DDBJ databases">
        <title>Genomic Encyclopedia of Archaeal and Bacterial Type Strains, Phase II (KMG-II): from individual species to whole genera.</title>
        <authorList>
            <person name="Goeker M."/>
        </authorList>
    </citation>
    <scope>NUCLEOTIDE SEQUENCE [LARGE SCALE GENOMIC DNA]</scope>
    <source>
        <strain evidence="2 3">DSM 24425</strain>
    </source>
</reference>
<keyword evidence="1" id="KW-0175">Coiled coil</keyword>
<comment type="caution">
    <text evidence="2">The sequence shown here is derived from an EMBL/GenBank/DDBJ whole genome shotgun (WGS) entry which is preliminary data.</text>
</comment>
<evidence type="ECO:0000313" key="3">
    <source>
        <dbReference type="Proteomes" id="UP000295777"/>
    </source>
</evidence>
<evidence type="ECO:0000256" key="1">
    <source>
        <dbReference type="SAM" id="Coils"/>
    </source>
</evidence>
<organism evidence="2 3">
    <name type="scientific">Phorcysia thermohydrogeniphila</name>
    <dbReference type="NCBI Taxonomy" id="936138"/>
    <lineage>
        <taxon>Bacteria</taxon>
        <taxon>Pseudomonadati</taxon>
        <taxon>Aquificota</taxon>
        <taxon>Aquificia</taxon>
        <taxon>Desulfurobacteriales</taxon>
        <taxon>Desulfurobacteriaceae</taxon>
        <taxon>Phorcysia</taxon>
    </lineage>
</organism>
<keyword evidence="3" id="KW-1185">Reference proteome</keyword>
<proteinExistence type="predicted"/>
<protein>
    <submittedName>
        <fullName evidence="2">Uncharacterized protein</fullName>
    </submittedName>
</protein>
<dbReference type="AlphaFoldDB" id="A0A4R1G745"/>
<dbReference type="EMBL" id="SMFV01000005">
    <property type="protein sequence ID" value="TCK03328.1"/>
    <property type="molecule type" value="Genomic_DNA"/>
</dbReference>